<organism evidence="1 2">
    <name type="scientific">Legionella hackeliae</name>
    <dbReference type="NCBI Taxonomy" id="449"/>
    <lineage>
        <taxon>Bacteria</taxon>
        <taxon>Pseudomonadati</taxon>
        <taxon>Pseudomonadota</taxon>
        <taxon>Gammaproteobacteria</taxon>
        <taxon>Legionellales</taxon>
        <taxon>Legionellaceae</taxon>
        <taxon>Legionella</taxon>
    </lineage>
</organism>
<evidence type="ECO:0000313" key="1">
    <source>
        <dbReference type="EMBL" id="CEK10771.1"/>
    </source>
</evidence>
<dbReference type="EMBL" id="LN681225">
    <property type="protein sequence ID" value="CEK10771.1"/>
    <property type="molecule type" value="Genomic_DNA"/>
</dbReference>
<dbReference type="Proteomes" id="UP000032803">
    <property type="component" value="Chromosome I"/>
</dbReference>
<accession>A0A0A8UTC9</accession>
<proteinExistence type="predicted"/>
<gene>
    <name evidence="1" type="ORF">LHA_1732</name>
</gene>
<sequence>MDITKRSDNPSEPHLLDFNRTCYKFFVKETTSSRDFVDKLLNRELLATKIG</sequence>
<protein>
    <submittedName>
        <fullName evidence="1">Uncharacterized protein</fullName>
    </submittedName>
</protein>
<name>A0A0A8UTC9_LEGHA</name>
<keyword evidence="2" id="KW-1185">Reference proteome</keyword>
<reference evidence="2" key="1">
    <citation type="submission" date="2014-09" db="EMBL/GenBank/DDBJ databases">
        <authorList>
            <person name="Gomez-Valero L."/>
        </authorList>
    </citation>
    <scope>NUCLEOTIDE SEQUENCE [LARGE SCALE GENOMIC DNA]</scope>
    <source>
        <strain evidence="2">ATCC35250</strain>
    </source>
</reference>
<dbReference type="STRING" id="449.LHA_1732"/>
<dbReference type="AlphaFoldDB" id="A0A0A8UTC9"/>
<dbReference type="HOGENOM" id="CLU_3100325_0_0_6"/>
<dbReference type="KEGG" id="lha:LHA_1732"/>
<evidence type="ECO:0000313" key="2">
    <source>
        <dbReference type="Proteomes" id="UP000032803"/>
    </source>
</evidence>